<evidence type="ECO:0000313" key="4">
    <source>
        <dbReference type="RefSeq" id="XP_023170915.2"/>
    </source>
</evidence>
<name>A0A6J1LYR4_DROHY</name>
<dbReference type="OMA" id="HHVYHRN"/>
<dbReference type="GeneID" id="111599477"/>
<dbReference type="AlphaFoldDB" id="A0A6J1LYR4"/>
<dbReference type="KEGG" id="dhe:111599477"/>
<feature type="region of interest" description="Disordered" evidence="1">
    <location>
        <begin position="45"/>
        <end position="78"/>
    </location>
</feature>
<reference evidence="4" key="1">
    <citation type="submission" date="2025-08" db="UniProtKB">
        <authorList>
            <consortium name="RefSeq"/>
        </authorList>
    </citation>
    <scope>IDENTIFICATION</scope>
    <source>
        <strain evidence="4">15085-1641.00</strain>
        <tissue evidence="4">Whole body</tissue>
    </source>
</reference>
<feature type="region of interest" description="Disordered" evidence="1">
    <location>
        <begin position="304"/>
        <end position="333"/>
    </location>
</feature>
<keyword evidence="3" id="KW-1185">Reference proteome</keyword>
<feature type="signal peptide" evidence="2">
    <location>
        <begin position="1"/>
        <end position="23"/>
    </location>
</feature>
<proteinExistence type="predicted"/>
<protein>
    <submittedName>
        <fullName evidence="4">Uncharacterized protein LOC111599477</fullName>
    </submittedName>
</protein>
<sequence length="333" mass="34381">MKQACTLLCLVLLTASLAVPSAARGGRGRGGGSFGGLFGGWRSKYGSKSSSSGGGRRVVSGSPVHTAMTVPKLPPPPPPPLSTKVKPHVVSYPHQQPPPPPGYGYAPAVGQGTYYANAQAMPAGAFYYAQPPTSMGMGSGTGFLTGLLAGRLMDNVLFGHRQHVSHVYHQNQEGQSASDNGREIIIINNGQQQGEGETELPPNESLGTEDGSVTPENPLAKEEEAEQEADSSEEAANATALPEMPVGGIICFPIMRNDTDSENTVTEVACFPAPTADPQSADCQNDPICLLQYGGTTTSTVPPIVAGDIGGAGEASDSLEVSTPSADINTPHD</sequence>
<feature type="compositionally biased region" description="Polar residues" evidence="1">
    <location>
        <begin position="319"/>
        <end position="333"/>
    </location>
</feature>
<dbReference type="Proteomes" id="UP000504633">
    <property type="component" value="Unplaced"/>
</dbReference>
<feature type="chain" id="PRO_5026703616" evidence="2">
    <location>
        <begin position="24"/>
        <end position="333"/>
    </location>
</feature>
<gene>
    <name evidence="4" type="primary">LOC111599477</name>
</gene>
<feature type="compositionally biased region" description="Low complexity" evidence="1">
    <location>
        <begin position="45"/>
        <end position="62"/>
    </location>
</feature>
<dbReference type="OrthoDB" id="8016813at2759"/>
<evidence type="ECO:0000256" key="1">
    <source>
        <dbReference type="SAM" id="MobiDB-lite"/>
    </source>
</evidence>
<keyword evidence="2" id="KW-0732">Signal</keyword>
<evidence type="ECO:0000256" key="2">
    <source>
        <dbReference type="SAM" id="SignalP"/>
    </source>
</evidence>
<organism evidence="3 4">
    <name type="scientific">Drosophila hydei</name>
    <name type="common">Fruit fly</name>
    <dbReference type="NCBI Taxonomy" id="7224"/>
    <lineage>
        <taxon>Eukaryota</taxon>
        <taxon>Metazoa</taxon>
        <taxon>Ecdysozoa</taxon>
        <taxon>Arthropoda</taxon>
        <taxon>Hexapoda</taxon>
        <taxon>Insecta</taxon>
        <taxon>Pterygota</taxon>
        <taxon>Neoptera</taxon>
        <taxon>Endopterygota</taxon>
        <taxon>Diptera</taxon>
        <taxon>Brachycera</taxon>
        <taxon>Muscomorpha</taxon>
        <taxon>Ephydroidea</taxon>
        <taxon>Drosophilidae</taxon>
        <taxon>Drosophila</taxon>
    </lineage>
</organism>
<accession>A0A6J1LYR4</accession>
<feature type="region of interest" description="Disordered" evidence="1">
    <location>
        <begin position="189"/>
        <end position="241"/>
    </location>
</feature>
<feature type="compositionally biased region" description="Acidic residues" evidence="1">
    <location>
        <begin position="223"/>
        <end position="233"/>
    </location>
</feature>
<evidence type="ECO:0000313" key="3">
    <source>
        <dbReference type="Proteomes" id="UP000504633"/>
    </source>
</evidence>
<dbReference type="RefSeq" id="XP_023170915.2">
    <property type="nucleotide sequence ID" value="XM_023315147.2"/>
</dbReference>